<comment type="caution">
    <text evidence="3">The sequence shown here is derived from an EMBL/GenBank/DDBJ whole genome shotgun (WGS) entry which is preliminary data.</text>
</comment>
<feature type="region of interest" description="Disordered" evidence="2">
    <location>
        <begin position="514"/>
        <end position="638"/>
    </location>
</feature>
<sequence>VSTSGTATDGEVVRLQLLLQSRDKHLDELSSRGHHGSQNELAEAKYEADVLRHQVRVLKEEVNERTEEIDRNLNCERNLRAEGFTLKGQIEKLEAQSQDDAQLSARFAETAVLWEDGKQQMAHLEQQLAEERGISRREFTDLSTESQRTVAAKEQVIRHQTTTIESLTVELKEKQAEIDKLVRLLGSDPSFAESRDKESLHKQLKAKESKIAKQSERLQAQGIDGNVGAEGQAEELSTARRDREQMRQRLADLEDATKSQPKVASHADAERRLIAQETKMREVDRQAHELKTQAESERQEKDNLIRELSALRGRMAQGASSSGNLETENDRLSKELEEKCGHLEAYAQEVKRLREEKAKEVVAAEWAPAPEAVEKQPGSDFSMVTSLPGLQRKLQRLEETDRNLGREVLYHLQEREAKIESLNSTIALLRATVDDLRERPAQQLAVFPGVDVGVRTDAPTPVGVGIGTEATSTMGVAVGTDGWPVGVGRGVPVGTDAALAGMARAAGPDQPYPAGVDMAINTSVPQSPADMSSMGQYPAGPSQIPPPSPRGQLPPIRRPPSREGSDPAVLAHELQELRRQHAEQRAELESLRAQQQQQEQQKQQQQQQQQRSEPPARSTPALASSAQDPAMLRELQEL</sequence>
<dbReference type="OrthoDB" id="10666433at2759"/>
<evidence type="ECO:0000313" key="3">
    <source>
        <dbReference type="EMBL" id="CAE8623485.1"/>
    </source>
</evidence>
<feature type="coiled-coil region" evidence="1">
    <location>
        <begin position="387"/>
        <end position="439"/>
    </location>
</feature>
<dbReference type="PANTHER" id="PTHR45615">
    <property type="entry name" value="MYOSIN HEAVY CHAIN, NON-MUSCLE"/>
    <property type="match status" value="1"/>
</dbReference>
<feature type="region of interest" description="Disordered" evidence="2">
    <location>
        <begin position="314"/>
        <end position="333"/>
    </location>
</feature>
<dbReference type="Proteomes" id="UP000654075">
    <property type="component" value="Unassembled WGS sequence"/>
</dbReference>
<gene>
    <name evidence="3" type="ORF">PGLA1383_LOCUS40752</name>
</gene>
<organism evidence="3 4">
    <name type="scientific">Polarella glacialis</name>
    <name type="common">Dinoflagellate</name>
    <dbReference type="NCBI Taxonomy" id="89957"/>
    <lineage>
        <taxon>Eukaryota</taxon>
        <taxon>Sar</taxon>
        <taxon>Alveolata</taxon>
        <taxon>Dinophyceae</taxon>
        <taxon>Suessiales</taxon>
        <taxon>Suessiaceae</taxon>
        <taxon>Polarella</taxon>
    </lineage>
</organism>
<reference evidence="3" key="1">
    <citation type="submission" date="2021-02" db="EMBL/GenBank/DDBJ databases">
        <authorList>
            <person name="Dougan E. K."/>
            <person name="Rhodes N."/>
            <person name="Thang M."/>
            <person name="Chan C."/>
        </authorList>
    </citation>
    <scope>NUCLEOTIDE SEQUENCE</scope>
</reference>
<dbReference type="EMBL" id="CAJNNV010028181">
    <property type="protein sequence ID" value="CAE8623485.1"/>
    <property type="molecule type" value="Genomic_DNA"/>
</dbReference>
<keyword evidence="4" id="KW-1185">Reference proteome</keyword>
<feature type="compositionally biased region" description="Basic and acidic residues" evidence="2">
    <location>
        <begin position="573"/>
        <end position="590"/>
    </location>
</feature>
<evidence type="ECO:0000256" key="2">
    <source>
        <dbReference type="SAM" id="MobiDB-lite"/>
    </source>
</evidence>
<accession>A0A813GET9</accession>
<evidence type="ECO:0000313" key="4">
    <source>
        <dbReference type="Proteomes" id="UP000654075"/>
    </source>
</evidence>
<dbReference type="AlphaFoldDB" id="A0A813GET9"/>
<proteinExistence type="predicted"/>
<protein>
    <submittedName>
        <fullName evidence="3">Uncharacterized protein</fullName>
    </submittedName>
</protein>
<keyword evidence="1" id="KW-0175">Coiled coil</keyword>
<feature type="non-terminal residue" evidence="3">
    <location>
        <position position="638"/>
    </location>
</feature>
<dbReference type="PANTHER" id="PTHR45615:SF80">
    <property type="entry name" value="GRIP DOMAIN-CONTAINING PROTEIN"/>
    <property type="match status" value="1"/>
</dbReference>
<evidence type="ECO:0000256" key="1">
    <source>
        <dbReference type="SAM" id="Coils"/>
    </source>
</evidence>
<feature type="compositionally biased region" description="Polar residues" evidence="2">
    <location>
        <begin position="520"/>
        <end position="535"/>
    </location>
</feature>
<name>A0A813GET9_POLGL</name>
<feature type="coiled-coil region" evidence="1">
    <location>
        <begin position="41"/>
        <end position="68"/>
    </location>
</feature>
<feature type="compositionally biased region" description="Low complexity" evidence="2">
    <location>
        <begin position="594"/>
        <end position="610"/>
    </location>
</feature>